<reference evidence="12 13" key="1">
    <citation type="submission" date="2024-06" db="EMBL/GenBank/DDBJ databases">
        <title>A chromosome level genome sequence of Diviner's sage (Salvia divinorum).</title>
        <authorList>
            <person name="Ford S.A."/>
            <person name="Ro D.-K."/>
            <person name="Ness R.W."/>
            <person name="Phillips M.A."/>
        </authorList>
    </citation>
    <scope>NUCLEOTIDE SEQUENCE [LARGE SCALE GENOMIC DNA]</scope>
    <source>
        <strain evidence="12">SAF-2024a</strain>
        <tissue evidence="12">Leaf</tissue>
    </source>
</reference>
<sequence>MSFTQCVVNETLRVANIISGVFRRAITDVTIKEGYTIPKGWKVFASLRGVHMDHHHFKDARVFNPWRWQNCSGATNVINMFNPFGGGPRLTQFSWEATEQDKLVFFPTTRTQKRYPITIQRLKQGVAE</sequence>
<dbReference type="Proteomes" id="UP001567538">
    <property type="component" value="Unassembled WGS sequence"/>
</dbReference>
<dbReference type="EMBL" id="JBEAFC010000008">
    <property type="protein sequence ID" value="KAL1544766.1"/>
    <property type="molecule type" value="Genomic_DNA"/>
</dbReference>
<dbReference type="InterPro" id="IPR001128">
    <property type="entry name" value="Cyt_P450"/>
</dbReference>
<evidence type="ECO:0000256" key="2">
    <source>
        <dbReference type="ARBA" id="ARBA00004167"/>
    </source>
</evidence>
<evidence type="ECO:0000256" key="8">
    <source>
        <dbReference type="ARBA" id="ARBA00023002"/>
    </source>
</evidence>
<keyword evidence="9" id="KW-0408">Iron</keyword>
<dbReference type="GO" id="GO:0004497">
    <property type="term" value="F:monooxygenase activity"/>
    <property type="evidence" value="ECO:0007669"/>
    <property type="project" value="UniProtKB-KW"/>
</dbReference>
<evidence type="ECO:0000256" key="1">
    <source>
        <dbReference type="ARBA" id="ARBA00001971"/>
    </source>
</evidence>
<keyword evidence="10" id="KW-0503">Monooxygenase</keyword>
<dbReference type="PANTHER" id="PTHR24286:SF44">
    <property type="entry name" value="3BETA,22ALPHA-DIHYDROXYSTEROID 3-DEHYDROGENASE"/>
    <property type="match status" value="1"/>
</dbReference>
<comment type="subcellular location">
    <subcellularLocation>
        <location evidence="2">Membrane</location>
        <topology evidence="2">Single-pass membrane protein</topology>
    </subcellularLocation>
</comment>
<evidence type="ECO:0000256" key="3">
    <source>
        <dbReference type="ARBA" id="ARBA00010617"/>
    </source>
</evidence>
<evidence type="ECO:0000256" key="6">
    <source>
        <dbReference type="ARBA" id="ARBA00022723"/>
    </source>
</evidence>
<evidence type="ECO:0000313" key="12">
    <source>
        <dbReference type="EMBL" id="KAL1544766.1"/>
    </source>
</evidence>
<evidence type="ECO:0000256" key="10">
    <source>
        <dbReference type="ARBA" id="ARBA00023033"/>
    </source>
</evidence>
<evidence type="ECO:0000256" key="4">
    <source>
        <dbReference type="ARBA" id="ARBA00022617"/>
    </source>
</evidence>
<keyword evidence="11" id="KW-0472">Membrane</keyword>
<dbReference type="PANTHER" id="PTHR24286">
    <property type="entry name" value="CYTOCHROME P450 26"/>
    <property type="match status" value="1"/>
</dbReference>
<proteinExistence type="inferred from homology"/>
<evidence type="ECO:0000256" key="11">
    <source>
        <dbReference type="ARBA" id="ARBA00023136"/>
    </source>
</evidence>
<name>A0ABD1GPB8_SALDI</name>
<dbReference type="GO" id="GO:0046872">
    <property type="term" value="F:metal ion binding"/>
    <property type="evidence" value="ECO:0007669"/>
    <property type="project" value="UniProtKB-KW"/>
</dbReference>
<keyword evidence="7" id="KW-1133">Transmembrane helix</keyword>
<keyword evidence="5" id="KW-0812">Transmembrane</keyword>
<gene>
    <name evidence="12" type="ORF">AAHA92_21571</name>
</gene>
<keyword evidence="4" id="KW-0349">Heme</keyword>
<evidence type="ECO:0000256" key="7">
    <source>
        <dbReference type="ARBA" id="ARBA00022989"/>
    </source>
</evidence>
<evidence type="ECO:0000256" key="9">
    <source>
        <dbReference type="ARBA" id="ARBA00023004"/>
    </source>
</evidence>
<organism evidence="12 13">
    <name type="scientific">Salvia divinorum</name>
    <name type="common">Maria pastora</name>
    <name type="synonym">Diviner's sage</name>
    <dbReference type="NCBI Taxonomy" id="28513"/>
    <lineage>
        <taxon>Eukaryota</taxon>
        <taxon>Viridiplantae</taxon>
        <taxon>Streptophyta</taxon>
        <taxon>Embryophyta</taxon>
        <taxon>Tracheophyta</taxon>
        <taxon>Spermatophyta</taxon>
        <taxon>Magnoliopsida</taxon>
        <taxon>eudicotyledons</taxon>
        <taxon>Gunneridae</taxon>
        <taxon>Pentapetalae</taxon>
        <taxon>asterids</taxon>
        <taxon>lamiids</taxon>
        <taxon>Lamiales</taxon>
        <taxon>Lamiaceae</taxon>
        <taxon>Nepetoideae</taxon>
        <taxon>Mentheae</taxon>
        <taxon>Salviinae</taxon>
        <taxon>Salvia</taxon>
        <taxon>Salvia subgen. Calosphace</taxon>
    </lineage>
</organism>
<comment type="caution">
    <text evidence="12">The sequence shown here is derived from an EMBL/GenBank/DDBJ whole genome shotgun (WGS) entry which is preliminary data.</text>
</comment>
<dbReference type="InterPro" id="IPR036396">
    <property type="entry name" value="Cyt_P450_sf"/>
</dbReference>
<comment type="similarity">
    <text evidence="3">Belongs to the cytochrome P450 family.</text>
</comment>
<dbReference type="AlphaFoldDB" id="A0ABD1GPB8"/>
<evidence type="ECO:0000256" key="5">
    <source>
        <dbReference type="ARBA" id="ARBA00022692"/>
    </source>
</evidence>
<protein>
    <submittedName>
        <fullName evidence="12">Cytochrome P450 90A1-like</fullName>
    </submittedName>
</protein>
<keyword evidence="8" id="KW-0560">Oxidoreductase</keyword>
<evidence type="ECO:0000313" key="13">
    <source>
        <dbReference type="Proteomes" id="UP001567538"/>
    </source>
</evidence>
<dbReference type="Pfam" id="PF00067">
    <property type="entry name" value="p450"/>
    <property type="match status" value="1"/>
</dbReference>
<dbReference type="GO" id="GO:0016020">
    <property type="term" value="C:membrane"/>
    <property type="evidence" value="ECO:0007669"/>
    <property type="project" value="UniProtKB-SubCell"/>
</dbReference>
<dbReference type="SUPFAM" id="SSF48264">
    <property type="entry name" value="Cytochrome P450"/>
    <property type="match status" value="1"/>
</dbReference>
<keyword evidence="13" id="KW-1185">Reference proteome</keyword>
<accession>A0ABD1GPB8</accession>
<comment type="cofactor">
    <cofactor evidence="1">
        <name>heme</name>
        <dbReference type="ChEBI" id="CHEBI:30413"/>
    </cofactor>
</comment>
<dbReference type="Gene3D" id="1.10.630.10">
    <property type="entry name" value="Cytochrome P450"/>
    <property type="match status" value="1"/>
</dbReference>
<keyword evidence="6" id="KW-0479">Metal-binding</keyword>